<accession>A0ABD2IML8</accession>
<dbReference type="Pfam" id="PF00201">
    <property type="entry name" value="UDPGT"/>
    <property type="match status" value="1"/>
</dbReference>
<sequence>MFPPPIVRPLPLITFICLLLTLIDHPNALRVLVSAPNLFHSHLHMHSAIADVLVEEGGHDVTLLVPMWDVVSGNPPPVEKTNWTRAQRVIRHFPNDADAQTLRQGIAKMPFANNDIWTNDNDQVFTERTLQLYTEILTTACSALHSSSQLFSALSSSSSSAPAFDVAIAEWFDFSSLALFHRLGIPTTLITSALPLDSVLARYLGIPMPAYVPIINKASPEGTKMDLWRRFMNYIDKRRNMQLDQIINTVANSVFGKNFPSPQELTLRASFLLLNTNEMLDLARPTSNKIKHIGGFLLDSDYPKSAVAKTMAKDHSMPSASAPSVFVSFGSVADPNKMPPQMLRAFLHTFASFPELDFVWRFPTQKGTDDEARCPNGTLFGNKIPANVRLVQWVDQHAILAHPNTRAFVSHCGLNSLNEAATAGVPLLCVPLFGDQNYNAAIVQHHQNGIVLLKKHLNKERLQSALRELVADEKANRYLRNAKVISRKITRAPFRPREIVRKFVEYSAEFGGQFSEMNLEGAKMGEWAQNGLDFLVPLALTMSALILISVSVIGIVIKKVISRGQRLLLTVRRHDQKGKDD</sequence>
<evidence type="ECO:0000256" key="4">
    <source>
        <dbReference type="ARBA" id="ARBA00022679"/>
    </source>
</evidence>
<keyword evidence="10" id="KW-1185">Reference proteome</keyword>
<dbReference type="InterPro" id="IPR002213">
    <property type="entry name" value="UDP_glucos_trans"/>
</dbReference>
<comment type="catalytic activity">
    <reaction evidence="5">
        <text>glucuronate acceptor + UDP-alpha-D-glucuronate = acceptor beta-D-glucuronoside + UDP + H(+)</text>
        <dbReference type="Rhea" id="RHEA:21032"/>
        <dbReference type="ChEBI" id="CHEBI:15378"/>
        <dbReference type="ChEBI" id="CHEBI:58052"/>
        <dbReference type="ChEBI" id="CHEBI:58223"/>
        <dbReference type="ChEBI" id="CHEBI:132367"/>
        <dbReference type="ChEBI" id="CHEBI:132368"/>
        <dbReference type="EC" id="2.4.1.17"/>
    </reaction>
</comment>
<feature type="transmembrane region" description="Helical" evidence="7">
    <location>
        <begin position="534"/>
        <end position="557"/>
    </location>
</feature>
<dbReference type="FunFam" id="3.40.50.2000:FF:000021">
    <property type="entry name" value="UDP-glucuronosyltransferase"/>
    <property type="match status" value="1"/>
</dbReference>
<keyword evidence="8" id="KW-0732">Signal</keyword>
<dbReference type="PANTHER" id="PTHR48043">
    <property type="entry name" value="EG:EG0003.4 PROTEIN-RELATED"/>
    <property type="match status" value="1"/>
</dbReference>
<dbReference type="EC" id="2.4.1.17" evidence="2"/>
<keyword evidence="3 6" id="KW-0328">Glycosyltransferase</keyword>
<evidence type="ECO:0000256" key="3">
    <source>
        <dbReference type="ARBA" id="ARBA00022676"/>
    </source>
</evidence>
<evidence type="ECO:0000313" key="9">
    <source>
        <dbReference type="EMBL" id="KAL3079307.1"/>
    </source>
</evidence>
<keyword evidence="4 6" id="KW-0808">Transferase</keyword>
<keyword evidence="7" id="KW-1133">Transmembrane helix</keyword>
<dbReference type="GO" id="GO:0015020">
    <property type="term" value="F:glucuronosyltransferase activity"/>
    <property type="evidence" value="ECO:0007669"/>
    <property type="project" value="UniProtKB-EC"/>
</dbReference>
<protein>
    <recommendedName>
        <fullName evidence="2">glucuronosyltransferase</fullName>
        <ecNumber evidence="2">2.4.1.17</ecNumber>
    </recommendedName>
</protein>
<evidence type="ECO:0000256" key="5">
    <source>
        <dbReference type="ARBA" id="ARBA00047475"/>
    </source>
</evidence>
<reference evidence="9 10" key="1">
    <citation type="submission" date="2024-10" db="EMBL/GenBank/DDBJ databases">
        <authorList>
            <person name="Kim D."/>
        </authorList>
    </citation>
    <scope>NUCLEOTIDE SEQUENCE [LARGE SCALE GENOMIC DNA]</scope>
    <source>
        <strain evidence="9">Taebaek</strain>
    </source>
</reference>
<comment type="caution">
    <text evidence="9">The sequence shown here is derived from an EMBL/GenBank/DDBJ whole genome shotgun (WGS) entry which is preliminary data.</text>
</comment>
<proteinExistence type="inferred from homology"/>
<dbReference type="InterPro" id="IPR050271">
    <property type="entry name" value="UDP-glycosyltransferase"/>
</dbReference>
<feature type="chain" id="PRO_5044894607" description="glucuronosyltransferase" evidence="8">
    <location>
        <begin position="29"/>
        <end position="581"/>
    </location>
</feature>
<keyword evidence="7" id="KW-0812">Transmembrane</keyword>
<dbReference type="EMBL" id="JBICCN010000305">
    <property type="protein sequence ID" value="KAL3079307.1"/>
    <property type="molecule type" value="Genomic_DNA"/>
</dbReference>
<evidence type="ECO:0000256" key="7">
    <source>
        <dbReference type="SAM" id="Phobius"/>
    </source>
</evidence>
<comment type="similarity">
    <text evidence="1 6">Belongs to the UDP-glycosyltransferase family.</text>
</comment>
<dbReference type="AlphaFoldDB" id="A0ABD2IML8"/>
<dbReference type="SUPFAM" id="SSF53756">
    <property type="entry name" value="UDP-Glycosyltransferase/glycogen phosphorylase"/>
    <property type="match status" value="1"/>
</dbReference>
<evidence type="ECO:0000256" key="1">
    <source>
        <dbReference type="ARBA" id="ARBA00009995"/>
    </source>
</evidence>
<gene>
    <name evidence="9" type="ORF">niasHS_012316</name>
</gene>
<keyword evidence="7" id="KW-0472">Membrane</keyword>
<dbReference type="PROSITE" id="PS00375">
    <property type="entry name" value="UDPGT"/>
    <property type="match status" value="1"/>
</dbReference>
<dbReference type="PANTHER" id="PTHR48043:SF145">
    <property type="entry name" value="FI06409P-RELATED"/>
    <property type="match status" value="1"/>
</dbReference>
<evidence type="ECO:0000256" key="8">
    <source>
        <dbReference type="SAM" id="SignalP"/>
    </source>
</evidence>
<evidence type="ECO:0000256" key="2">
    <source>
        <dbReference type="ARBA" id="ARBA00012544"/>
    </source>
</evidence>
<dbReference type="InterPro" id="IPR035595">
    <property type="entry name" value="UDP_glycos_trans_CS"/>
</dbReference>
<dbReference type="Gene3D" id="3.40.50.2000">
    <property type="entry name" value="Glycogen Phosphorylase B"/>
    <property type="match status" value="1"/>
</dbReference>
<evidence type="ECO:0000256" key="6">
    <source>
        <dbReference type="RuleBase" id="RU003718"/>
    </source>
</evidence>
<dbReference type="Proteomes" id="UP001620645">
    <property type="component" value="Unassembled WGS sequence"/>
</dbReference>
<evidence type="ECO:0000313" key="10">
    <source>
        <dbReference type="Proteomes" id="UP001620645"/>
    </source>
</evidence>
<feature type="signal peptide" evidence="8">
    <location>
        <begin position="1"/>
        <end position="28"/>
    </location>
</feature>
<organism evidence="9 10">
    <name type="scientific">Heterodera schachtii</name>
    <name type="common">Sugarbeet cyst nematode worm</name>
    <name type="synonym">Tylenchus schachtii</name>
    <dbReference type="NCBI Taxonomy" id="97005"/>
    <lineage>
        <taxon>Eukaryota</taxon>
        <taxon>Metazoa</taxon>
        <taxon>Ecdysozoa</taxon>
        <taxon>Nematoda</taxon>
        <taxon>Chromadorea</taxon>
        <taxon>Rhabditida</taxon>
        <taxon>Tylenchina</taxon>
        <taxon>Tylenchomorpha</taxon>
        <taxon>Tylenchoidea</taxon>
        <taxon>Heteroderidae</taxon>
        <taxon>Heteroderinae</taxon>
        <taxon>Heterodera</taxon>
    </lineage>
</organism>
<name>A0ABD2IML8_HETSC</name>
<dbReference type="CDD" id="cd03784">
    <property type="entry name" value="GT1_Gtf-like"/>
    <property type="match status" value="1"/>
</dbReference>